<keyword evidence="2" id="KW-1185">Reference proteome</keyword>
<dbReference type="AlphaFoldDB" id="A0A518DAH8"/>
<dbReference type="EMBL" id="CP036291">
    <property type="protein sequence ID" value="QDU88426.1"/>
    <property type="molecule type" value="Genomic_DNA"/>
</dbReference>
<evidence type="ECO:0000313" key="1">
    <source>
        <dbReference type="EMBL" id="QDU88426.1"/>
    </source>
</evidence>
<reference evidence="1 2" key="1">
    <citation type="submission" date="2019-02" db="EMBL/GenBank/DDBJ databases">
        <title>Deep-cultivation of Planctomycetes and their phenomic and genomic characterization uncovers novel biology.</title>
        <authorList>
            <person name="Wiegand S."/>
            <person name="Jogler M."/>
            <person name="Boedeker C."/>
            <person name="Pinto D."/>
            <person name="Vollmers J."/>
            <person name="Rivas-Marin E."/>
            <person name="Kohn T."/>
            <person name="Peeters S.H."/>
            <person name="Heuer A."/>
            <person name="Rast P."/>
            <person name="Oberbeckmann S."/>
            <person name="Bunk B."/>
            <person name="Jeske O."/>
            <person name="Meyerdierks A."/>
            <person name="Storesund J.E."/>
            <person name="Kallscheuer N."/>
            <person name="Luecker S."/>
            <person name="Lage O.M."/>
            <person name="Pohl T."/>
            <person name="Merkel B.J."/>
            <person name="Hornburger P."/>
            <person name="Mueller R.-W."/>
            <person name="Bruemmer F."/>
            <person name="Labrenz M."/>
            <person name="Spormann A.M."/>
            <person name="Op den Camp H."/>
            <person name="Overmann J."/>
            <person name="Amann R."/>
            <person name="Jetten M.S.M."/>
            <person name="Mascher T."/>
            <person name="Medema M.H."/>
            <person name="Devos D.P."/>
            <person name="Kaster A.-K."/>
            <person name="Ovreas L."/>
            <person name="Rohde M."/>
            <person name="Galperin M.Y."/>
            <person name="Jogler C."/>
        </authorList>
    </citation>
    <scope>NUCLEOTIDE SEQUENCE [LARGE SCALE GENOMIC DNA]</scope>
    <source>
        <strain evidence="1 2">Pla175</strain>
    </source>
</reference>
<protein>
    <recommendedName>
        <fullName evidence="3">DUF1257 domain-containing protein</fullName>
    </recommendedName>
</protein>
<dbReference type="KEGG" id="pnd:Pla175_18040"/>
<organism evidence="1 2">
    <name type="scientific">Pirellulimonas nuda</name>
    <dbReference type="NCBI Taxonomy" id="2528009"/>
    <lineage>
        <taxon>Bacteria</taxon>
        <taxon>Pseudomonadati</taxon>
        <taxon>Planctomycetota</taxon>
        <taxon>Planctomycetia</taxon>
        <taxon>Pirellulales</taxon>
        <taxon>Lacipirellulaceae</taxon>
        <taxon>Pirellulimonas</taxon>
    </lineage>
</organism>
<evidence type="ECO:0008006" key="3">
    <source>
        <dbReference type="Google" id="ProtNLM"/>
    </source>
</evidence>
<dbReference type="Proteomes" id="UP000317429">
    <property type="component" value="Chromosome"/>
</dbReference>
<sequence>MSHIVTIQTEVRCRESVTAACRRLQLPQPTEGTHRLFTNQATGLAVTLPAWRYPVVCELPTGTLRYDHYGGRWGDPRQLDRFLQGYAVERATLVARRSGHAVHEEPLSDGSIRLVVQMEGAA</sequence>
<dbReference type="OrthoDB" id="274993at2"/>
<gene>
    <name evidence="1" type="ORF">Pla175_18040</name>
</gene>
<dbReference type="RefSeq" id="WP_145283336.1">
    <property type="nucleotide sequence ID" value="NZ_CP036291.1"/>
</dbReference>
<proteinExistence type="predicted"/>
<name>A0A518DAH8_9BACT</name>
<accession>A0A518DAH8</accession>
<evidence type="ECO:0000313" key="2">
    <source>
        <dbReference type="Proteomes" id="UP000317429"/>
    </source>
</evidence>